<sequence length="226" mass="25458">MSYEKKTIFTILFVLSVTINCLAQMTYKDGKLTVGRGMYKTYTTSWAGWAHYWGSTDQNGIKMHIHAADPRMSTTTNKLVFLDSDRSLYIDLYCRTMYQTSDEKLKTNIRSLKTTPVSRSAFSINIATAQSNPSTNMVLKLNPVKYHWRDESEYERFNIRPVQSGVEEYGFLAQELEAIIPGAVAMTEEGDRLVNYSALIPILTGAIQELTARVAALESQLKAAGK</sequence>
<proteinExistence type="predicted"/>
<dbReference type="RefSeq" id="WP_229100572.1">
    <property type="nucleotide sequence ID" value="NZ_BAAFKU010000019.1"/>
</dbReference>
<organism evidence="2 3">
    <name type="scientific">Alistipes finegoldii</name>
    <dbReference type="NCBI Taxonomy" id="214856"/>
    <lineage>
        <taxon>Bacteria</taxon>
        <taxon>Pseudomonadati</taxon>
        <taxon>Bacteroidota</taxon>
        <taxon>Bacteroidia</taxon>
        <taxon>Bacteroidales</taxon>
        <taxon>Rikenellaceae</taxon>
        <taxon>Alistipes</taxon>
    </lineage>
</organism>
<reference evidence="2" key="1">
    <citation type="submission" date="2023-10" db="EMBL/GenBank/DDBJ databases">
        <title>Genome Sequence of the Bacteria from From Gut Wall in Crohn's Disease.</title>
        <authorList>
            <person name="Rodriguez-Palacios A."/>
        </authorList>
    </citation>
    <scope>NUCLEOTIDE SEQUENCE</scope>
    <source>
        <strain evidence="2">CavFT-hAR58</strain>
    </source>
</reference>
<dbReference type="EMBL" id="JAWDES010000004">
    <property type="protein sequence ID" value="MDU0259119.1"/>
    <property type="molecule type" value="Genomic_DNA"/>
</dbReference>
<gene>
    <name evidence="2" type="ORF">RVH17_03165</name>
</gene>
<evidence type="ECO:0000313" key="3">
    <source>
        <dbReference type="Proteomes" id="UP001181347"/>
    </source>
</evidence>
<accession>A0AAE4LK51</accession>
<comment type="caution">
    <text evidence="2">The sequence shown here is derived from an EMBL/GenBank/DDBJ whole genome shotgun (WGS) entry which is preliminary data.</text>
</comment>
<evidence type="ECO:0000259" key="1">
    <source>
        <dbReference type="PROSITE" id="PS51688"/>
    </source>
</evidence>
<dbReference type="Proteomes" id="UP001181347">
    <property type="component" value="Unassembled WGS sequence"/>
</dbReference>
<feature type="domain" description="Peptidase S74" evidence="1">
    <location>
        <begin position="101"/>
        <end position="221"/>
    </location>
</feature>
<dbReference type="AlphaFoldDB" id="A0AAE4LK51"/>
<name>A0AAE4LK51_9BACT</name>
<dbReference type="Pfam" id="PF13884">
    <property type="entry name" value="Peptidase_S74"/>
    <property type="match status" value="1"/>
</dbReference>
<dbReference type="PROSITE" id="PS51688">
    <property type="entry name" value="ICA"/>
    <property type="match status" value="1"/>
</dbReference>
<dbReference type="InterPro" id="IPR030392">
    <property type="entry name" value="S74_ICA"/>
</dbReference>
<protein>
    <submittedName>
        <fullName evidence="2">Tail fiber domain-containing protein</fullName>
    </submittedName>
</protein>
<evidence type="ECO:0000313" key="2">
    <source>
        <dbReference type="EMBL" id="MDU0259119.1"/>
    </source>
</evidence>